<comment type="catalytic activity">
    <reaction evidence="2">
        <text>2,5-diamino-6-hydroxy-4-(5-phosphoribosylamino)-pyrimidine + H2O = 2,5,6-triamino-4-hydroxypyrimidine + D-ribose 5-phosphate</text>
        <dbReference type="Rhea" id="RHEA:23436"/>
        <dbReference type="ChEBI" id="CHEBI:15377"/>
        <dbReference type="ChEBI" id="CHEBI:58614"/>
        <dbReference type="ChEBI" id="CHEBI:78346"/>
        <dbReference type="ChEBI" id="CHEBI:137796"/>
    </reaction>
</comment>
<evidence type="ECO:0000256" key="1">
    <source>
        <dbReference type="ARBA" id="ARBA00000022"/>
    </source>
</evidence>
<gene>
    <name evidence="4" type="ORF">SAMN05443665_103937</name>
</gene>
<protein>
    <recommendedName>
        <fullName evidence="3">NADAR domain-containing protein</fullName>
    </recommendedName>
</protein>
<dbReference type="NCBIfam" id="TIGR02464">
    <property type="entry name" value="ribofla_fusion"/>
    <property type="match status" value="1"/>
</dbReference>
<evidence type="ECO:0000313" key="4">
    <source>
        <dbReference type="EMBL" id="SNT52653.1"/>
    </source>
</evidence>
<dbReference type="CDD" id="cd15457">
    <property type="entry name" value="NADAR"/>
    <property type="match status" value="1"/>
</dbReference>
<dbReference type="InterPro" id="IPR037238">
    <property type="entry name" value="YbiA-like_sf"/>
</dbReference>
<evidence type="ECO:0000259" key="3">
    <source>
        <dbReference type="Pfam" id="PF08719"/>
    </source>
</evidence>
<reference evidence="4 5" key="1">
    <citation type="submission" date="2017-06" db="EMBL/GenBank/DDBJ databases">
        <authorList>
            <person name="Kim H.J."/>
            <person name="Triplett B.A."/>
        </authorList>
    </citation>
    <scope>NUCLEOTIDE SEQUENCE [LARGE SCALE GENOMIC DNA]</scope>
    <source>
        <strain evidence="4 5">DSM 44715</strain>
    </source>
</reference>
<dbReference type="EMBL" id="FZOR01000039">
    <property type="protein sequence ID" value="SNT52653.1"/>
    <property type="molecule type" value="Genomic_DNA"/>
</dbReference>
<comment type="catalytic activity">
    <reaction evidence="1">
        <text>5-amino-6-(5-phospho-D-ribosylamino)uracil + H2O = 5,6-diaminouracil + D-ribose 5-phosphate</text>
        <dbReference type="Rhea" id="RHEA:55020"/>
        <dbReference type="ChEBI" id="CHEBI:15377"/>
        <dbReference type="ChEBI" id="CHEBI:46252"/>
        <dbReference type="ChEBI" id="CHEBI:58453"/>
        <dbReference type="ChEBI" id="CHEBI:78346"/>
    </reaction>
</comment>
<evidence type="ECO:0000256" key="2">
    <source>
        <dbReference type="ARBA" id="ARBA00000751"/>
    </source>
</evidence>
<dbReference type="AlphaFoldDB" id="A0A239NDS9"/>
<feature type="domain" description="NADAR" evidence="3">
    <location>
        <begin position="32"/>
        <end position="186"/>
    </location>
</feature>
<dbReference type="Proteomes" id="UP000198318">
    <property type="component" value="Unassembled WGS sequence"/>
</dbReference>
<dbReference type="Pfam" id="PF08719">
    <property type="entry name" value="NADAR"/>
    <property type="match status" value="1"/>
</dbReference>
<evidence type="ECO:0000313" key="5">
    <source>
        <dbReference type="Proteomes" id="UP000198318"/>
    </source>
</evidence>
<keyword evidence="5" id="KW-1185">Reference proteome</keyword>
<sequence length="189" mass="21237">MAAAPPSWHASAMDAAELARMQNERARLKFLFFWGHRTPGRGYLSQWWPSPFTVDGVTYQTAEHYMMAGKARLFGDEETAAAVIAASHPRRAKDLGRRVRNFDEETWRNHRVAIVTRANEAKFGQHGELRDYLLGTGDRVLVEASPLDRVWGIGLAADDPRAEQVASWRGENLLGFALMTVRESLRDAG</sequence>
<dbReference type="SUPFAM" id="SSF143990">
    <property type="entry name" value="YbiA-like"/>
    <property type="match status" value="1"/>
</dbReference>
<organism evidence="4 5">
    <name type="scientific">Actinomadura meyerae</name>
    <dbReference type="NCBI Taxonomy" id="240840"/>
    <lineage>
        <taxon>Bacteria</taxon>
        <taxon>Bacillati</taxon>
        <taxon>Actinomycetota</taxon>
        <taxon>Actinomycetes</taxon>
        <taxon>Streptosporangiales</taxon>
        <taxon>Thermomonosporaceae</taxon>
        <taxon>Actinomadura</taxon>
    </lineage>
</organism>
<accession>A0A239NDS9</accession>
<name>A0A239NDS9_9ACTN</name>
<proteinExistence type="predicted"/>
<dbReference type="InterPro" id="IPR012816">
    <property type="entry name" value="NADAR"/>
</dbReference>
<dbReference type="Gene3D" id="1.10.357.40">
    <property type="entry name" value="YbiA-like"/>
    <property type="match status" value="1"/>
</dbReference>